<reference evidence="2" key="1">
    <citation type="submission" date="2018-11" db="EMBL/GenBank/DDBJ databases">
        <authorList>
            <consortium name="Genoscope - CEA"/>
            <person name="William W."/>
        </authorList>
    </citation>
    <scope>NUCLEOTIDE SEQUENCE</scope>
</reference>
<feature type="transmembrane region" description="Helical" evidence="1">
    <location>
        <begin position="12"/>
        <end position="39"/>
    </location>
</feature>
<keyword evidence="1" id="KW-0472">Membrane</keyword>
<sequence length="43" mass="4931">MLNHNISSPNLLLTIDIVIVIHIFSKLFLLSCCVMLFVLKNFL</sequence>
<keyword evidence="1" id="KW-0812">Transmembrane</keyword>
<evidence type="ECO:0000313" key="2">
    <source>
        <dbReference type="EMBL" id="VDC99849.1"/>
    </source>
</evidence>
<keyword evidence="1" id="KW-1133">Transmembrane helix</keyword>
<name>A0A3P6BF19_BRACM</name>
<evidence type="ECO:0000256" key="1">
    <source>
        <dbReference type="SAM" id="Phobius"/>
    </source>
</evidence>
<accession>A0A3P6BF19</accession>
<dbReference type="AlphaFoldDB" id="A0A3P6BF19"/>
<organism evidence="2">
    <name type="scientific">Brassica campestris</name>
    <name type="common">Field mustard</name>
    <dbReference type="NCBI Taxonomy" id="3711"/>
    <lineage>
        <taxon>Eukaryota</taxon>
        <taxon>Viridiplantae</taxon>
        <taxon>Streptophyta</taxon>
        <taxon>Embryophyta</taxon>
        <taxon>Tracheophyta</taxon>
        <taxon>Spermatophyta</taxon>
        <taxon>Magnoliopsida</taxon>
        <taxon>eudicotyledons</taxon>
        <taxon>Gunneridae</taxon>
        <taxon>Pentapetalae</taxon>
        <taxon>rosids</taxon>
        <taxon>malvids</taxon>
        <taxon>Brassicales</taxon>
        <taxon>Brassicaceae</taxon>
        <taxon>Brassiceae</taxon>
        <taxon>Brassica</taxon>
    </lineage>
</organism>
<proteinExistence type="predicted"/>
<gene>
    <name evidence="2" type="ORF">BRAA07T30230Z</name>
</gene>
<protein>
    <submittedName>
        <fullName evidence="2">Uncharacterized protein</fullName>
    </submittedName>
</protein>
<dbReference type="EMBL" id="LR031574">
    <property type="protein sequence ID" value="VDC99849.1"/>
    <property type="molecule type" value="Genomic_DNA"/>
</dbReference>